<evidence type="ECO:0000313" key="1">
    <source>
        <dbReference type="EMBL" id="UWP80446.1"/>
    </source>
</evidence>
<gene>
    <name evidence="1" type="ORF">Dfulv_35540</name>
</gene>
<evidence type="ECO:0000313" key="2">
    <source>
        <dbReference type="Proteomes" id="UP001059617"/>
    </source>
</evidence>
<name>A0ABY5VUC4_9ACTN</name>
<proteinExistence type="predicted"/>
<dbReference type="Proteomes" id="UP001059617">
    <property type="component" value="Chromosome"/>
</dbReference>
<sequence length="220" mass="25050">MAGWIGALERESGLHVPLAVREWYSVRGAVEWLARHSDNILVSAARLGDPINGLDYLDGGRLVTETDSQYCWRWAVRLRPPRYDGEPLFHLPEAPPTTLDEDPPVWVIAPDDHDPFEKLYADRFSTYVLTSVWTAQAFGKDSFFTDDDRLPRQALDTLRQRYVELPTTYAWACNQPCDAVYRFTGPARVMIAVQDETALYTFVATDSKQELAKIRAVLDL</sequence>
<reference evidence="1" key="1">
    <citation type="submission" date="2021-04" db="EMBL/GenBank/DDBJ databases">
        <authorList>
            <person name="Hartkoorn R.C."/>
            <person name="Beaudoing E."/>
            <person name="Hot D."/>
        </authorList>
    </citation>
    <scope>NUCLEOTIDE SEQUENCE</scope>
    <source>
        <strain evidence="1">NRRL B-16292</strain>
    </source>
</reference>
<accession>A0ABY5VUC4</accession>
<dbReference type="EMBL" id="CP073720">
    <property type="protein sequence ID" value="UWP80446.1"/>
    <property type="molecule type" value="Genomic_DNA"/>
</dbReference>
<keyword evidence="2" id="KW-1185">Reference proteome</keyword>
<reference evidence="1" key="2">
    <citation type="submission" date="2022-09" db="EMBL/GenBank/DDBJ databases">
        <title>Biosynthetic gene clusters of Dactylosporangioum fulvum.</title>
        <authorList>
            <person name="Caradec T."/>
        </authorList>
    </citation>
    <scope>NUCLEOTIDE SEQUENCE</scope>
    <source>
        <strain evidence="1">NRRL B-16292</strain>
    </source>
</reference>
<dbReference type="RefSeq" id="WP_259858206.1">
    <property type="nucleotide sequence ID" value="NZ_BAAAST010000042.1"/>
</dbReference>
<protein>
    <submittedName>
        <fullName evidence="1">Uncharacterized protein</fullName>
    </submittedName>
</protein>
<organism evidence="1 2">
    <name type="scientific">Dactylosporangium fulvum</name>
    <dbReference type="NCBI Taxonomy" id="53359"/>
    <lineage>
        <taxon>Bacteria</taxon>
        <taxon>Bacillati</taxon>
        <taxon>Actinomycetota</taxon>
        <taxon>Actinomycetes</taxon>
        <taxon>Micromonosporales</taxon>
        <taxon>Micromonosporaceae</taxon>
        <taxon>Dactylosporangium</taxon>
    </lineage>
</organism>